<dbReference type="Pfam" id="PF24883">
    <property type="entry name" value="NPHP3_N"/>
    <property type="match status" value="1"/>
</dbReference>
<evidence type="ECO:0000313" key="5">
    <source>
        <dbReference type="Proteomes" id="UP000007978"/>
    </source>
</evidence>
<evidence type="ECO:0000259" key="2">
    <source>
        <dbReference type="Pfam" id="PF24883"/>
    </source>
</evidence>
<dbReference type="InterPro" id="IPR056884">
    <property type="entry name" value="NPHP3-like_N"/>
</dbReference>
<dbReference type="HOGENOM" id="CLU_002341_0_0_1"/>
<evidence type="ECO:0000256" key="1">
    <source>
        <dbReference type="ARBA" id="ARBA00022737"/>
    </source>
</evidence>
<comment type="caution">
    <text evidence="4">The sequence shown here is derived from an EMBL/GenBank/DDBJ whole genome shotgun (WGS) entry which is preliminary data.</text>
</comment>
<name>K3V6W4_FUSPC</name>
<keyword evidence="5" id="KW-1185">Reference proteome</keyword>
<feature type="domain" description="DUF7791" evidence="3">
    <location>
        <begin position="615"/>
        <end position="737"/>
    </location>
</feature>
<dbReference type="Pfam" id="PF25053">
    <property type="entry name" value="DUF7791"/>
    <property type="match status" value="1"/>
</dbReference>
<evidence type="ECO:0008006" key="6">
    <source>
        <dbReference type="Google" id="ProtNLM"/>
    </source>
</evidence>
<dbReference type="PANTHER" id="PTHR10039:SF5">
    <property type="entry name" value="NACHT DOMAIN-CONTAINING PROTEIN"/>
    <property type="match status" value="1"/>
</dbReference>
<evidence type="ECO:0000313" key="4">
    <source>
        <dbReference type="EMBL" id="EKJ69152.1"/>
    </source>
</evidence>
<proteinExistence type="predicted"/>
<evidence type="ECO:0000259" key="3">
    <source>
        <dbReference type="Pfam" id="PF25053"/>
    </source>
</evidence>
<dbReference type="OrthoDB" id="5086500at2759"/>
<dbReference type="InterPro" id="IPR056693">
    <property type="entry name" value="DUF7791"/>
</dbReference>
<accession>K3V6W4</accession>
<dbReference type="RefSeq" id="XP_009262068.1">
    <property type="nucleotide sequence ID" value="XM_009263793.1"/>
</dbReference>
<dbReference type="EMBL" id="AFNW01000358">
    <property type="protein sequence ID" value="EKJ69152.1"/>
    <property type="molecule type" value="Genomic_DNA"/>
</dbReference>
<sequence length="932" mass="104520">MSGAEAAIAGVGFLCNAMQIVTFGRDVLQVCRQIRASSSPDPNLQGYLKSAEACFSQRKAYFDQMKASASAASQAQGLNSDLQHIIEVGKKLDDSMDELQSKFAKLHLNSASKGGIRGSARTVKKAVASMWQSNQLKSLEENVKRYESLLHGVMVHNICNQLQAAKIQTSKSFHQLNQDLQSFITKLADGCTKLSELSLASLETRDRVTQEHETTRTAINQGFTSTQGAVSSMHNSMSQRLQESAQRDLSSDLKKRHERLLDSLRFSEMNSRKNQVSENYPGTFLWVFKKKSDGSQTQRVSRAETYNKDGDIHMNDASTSAPGTGSQSPVSFPSWLECDANLFWISGKPASGKSSLMKFLATNSLTIEHLRIWQRSIQMSDGKLRIITHYFWKAGESLQNNIQGMMLSLLHQVLNKDLCLAQRLWEDQENVSDKRAYGDWSLKELRHALCRTIRSSGDAFCIFLDGTDEAKELEHLSWRDRGNSQIIHDLLCLSNVKICASSREEHPFCLFFEGMPRLRIHLLTYGDIYRFAENKLESSSVDCNYRGHILRTIVEKANGVFLWVVLVLDSVNRAIRSGTASTDEIQERLEQTPADLTDLLIDMWERPGDDAKLSSYKTDASRYFSLVVTAKRMEEDIGWEHVSGFPHHMNSILVIATALEDEPVTSIIHKGRSIQAEELQDRCSRVANRLRLISRGLLETTTSANWDCKGDPRLMDYNKQRINFIHRSAFDFITDTQFGRERLSSCQWSPVEQVSRLLGGHLVRSRFLKTVLFETATAVYNITIKYLLEGVGPADPPKNGLTSSNGQDTAQTYEQTYGGRIIGSVLPPINVPLTGGATHGIVRVPASQEGAIVPLSTVKISFDSEFIKLVDAYYAGDSIFWTISWEKLPTEEGKNPQSVDVITSIPHTQFGGLTSWTRIVQPYTVVFYVLEK</sequence>
<dbReference type="GeneID" id="20369293"/>
<dbReference type="SUPFAM" id="SSF52540">
    <property type="entry name" value="P-loop containing nucleoside triphosphate hydrolases"/>
    <property type="match status" value="1"/>
</dbReference>
<reference evidence="4 5" key="1">
    <citation type="journal article" date="2012" name="PLoS Pathog.">
        <title>Comparative pathogenomics reveals horizontally acquired novel virulence genes in fungi infecting cereal hosts.</title>
        <authorList>
            <person name="Gardiner D.M."/>
            <person name="McDonald M.C."/>
            <person name="Covarelli L."/>
            <person name="Solomon P.S."/>
            <person name="Rusu A.G."/>
            <person name="Marshall M."/>
            <person name="Kazan K."/>
            <person name="Chakraborty S."/>
            <person name="McDonald B.A."/>
            <person name="Manners J.M."/>
        </authorList>
    </citation>
    <scope>NUCLEOTIDE SEQUENCE [LARGE SCALE GENOMIC DNA]</scope>
    <source>
        <strain evidence="4 5">CS3096</strain>
    </source>
</reference>
<dbReference type="eggNOG" id="ENOG502SHRA">
    <property type="taxonomic scope" value="Eukaryota"/>
</dbReference>
<organism evidence="4 5">
    <name type="scientific">Fusarium pseudograminearum (strain CS3096)</name>
    <name type="common">Wheat and barley crown-rot fungus</name>
    <dbReference type="NCBI Taxonomy" id="1028729"/>
    <lineage>
        <taxon>Eukaryota</taxon>
        <taxon>Fungi</taxon>
        <taxon>Dikarya</taxon>
        <taxon>Ascomycota</taxon>
        <taxon>Pezizomycotina</taxon>
        <taxon>Sordariomycetes</taxon>
        <taxon>Hypocreomycetidae</taxon>
        <taxon>Hypocreales</taxon>
        <taxon>Nectriaceae</taxon>
        <taxon>Fusarium</taxon>
    </lineage>
</organism>
<dbReference type="KEGG" id="fpu:FPSE_10676"/>
<keyword evidence="1" id="KW-0677">Repeat</keyword>
<dbReference type="PANTHER" id="PTHR10039">
    <property type="entry name" value="AMELOGENIN"/>
    <property type="match status" value="1"/>
</dbReference>
<feature type="domain" description="Nephrocystin 3-like N-terminal" evidence="2">
    <location>
        <begin position="331"/>
        <end position="503"/>
    </location>
</feature>
<protein>
    <recommendedName>
        <fullName evidence="6">NACHT domain-containing protein</fullName>
    </recommendedName>
</protein>
<gene>
    <name evidence="4" type="ORF">FPSE_10676</name>
</gene>
<dbReference type="Proteomes" id="UP000007978">
    <property type="component" value="Chromosome 1"/>
</dbReference>
<dbReference type="InterPro" id="IPR027417">
    <property type="entry name" value="P-loop_NTPase"/>
</dbReference>
<dbReference type="AlphaFoldDB" id="K3V6W4"/>